<keyword evidence="7" id="KW-0695">RNA-directed DNA polymerase</keyword>
<evidence type="ECO:0000313" key="12">
    <source>
        <dbReference type="EMBL" id="KAH0807677.1"/>
    </source>
</evidence>
<evidence type="ECO:0000256" key="2">
    <source>
        <dbReference type="ARBA" id="ARBA00022679"/>
    </source>
</evidence>
<dbReference type="GO" id="GO:0004519">
    <property type="term" value="F:endonuclease activity"/>
    <property type="evidence" value="ECO:0007669"/>
    <property type="project" value="UniProtKB-KW"/>
</dbReference>
<evidence type="ECO:0000259" key="11">
    <source>
        <dbReference type="PROSITE" id="PS50994"/>
    </source>
</evidence>
<dbReference type="PANTHER" id="PTHR37984">
    <property type="entry name" value="PROTEIN CBG26694"/>
    <property type="match status" value="1"/>
</dbReference>
<dbReference type="CDD" id="cd09274">
    <property type="entry name" value="RNase_HI_RT_Ty3"/>
    <property type="match status" value="1"/>
</dbReference>
<name>A0A8J6H5K8_TENMO</name>
<evidence type="ECO:0000256" key="9">
    <source>
        <dbReference type="SAM" id="MobiDB-lite"/>
    </source>
</evidence>
<dbReference type="GO" id="GO:0015074">
    <property type="term" value="P:DNA integration"/>
    <property type="evidence" value="ECO:0007669"/>
    <property type="project" value="InterPro"/>
</dbReference>
<keyword evidence="6" id="KW-0378">Hydrolase</keyword>
<evidence type="ECO:0000256" key="5">
    <source>
        <dbReference type="ARBA" id="ARBA00022759"/>
    </source>
</evidence>
<dbReference type="EC" id="2.7.7.49" evidence="1"/>
<dbReference type="GO" id="GO:0003676">
    <property type="term" value="F:nucleic acid binding"/>
    <property type="evidence" value="ECO:0007669"/>
    <property type="project" value="InterPro"/>
</dbReference>
<dbReference type="InterPro" id="IPR043502">
    <property type="entry name" value="DNA/RNA_pol_sf"/>
</dbReference>
<dbReference type="Pfam" id="PF17917">
    <property type="entry name" value="RT_RNaseH"/>
    <property type="match status" value="1"/>
</dbReference>
<dbReference type="GO" id="GO:0003964">
    <property type="term" value="F:RNA-directed DNA polymerase activity"/>
    <property type="evidence" value="ECO:0007669"/>
    <property type="project" value="UniProtKB-KW"/>
</dbReference>
<gene>
    <name evidence="12" type="ORF">GEV33_015114</name>
</gene>
<dbReference type="GO" id="GO:0042575">
    <property type="term" value="C:DNA polymerase complex"/>
    <property type="evidence" value="ECO:0007669"/>
    <property type="project" value="UniProtKB-ARBA"/>
</dbReference>
<feature type="domain" description="Integrase catalytic" evidence="11">
    <location>
        <begin position="1030"/>
        <end position="1183"/>
    </location>
</feature>
<keyword evidence="8" id="KW-0863">Zinc-finger</keyword>
<dbReference type="EMBL" id="JABDTM020029903">
    <property type="protein sequence ID" value="KAH0807677.1"/>
    <property type="molecule type" value="Genomic_DNA"/>
</dbReference>
<keyword evidence="8" id="KW-0862">Zinc</keyword>
<dbReference type="Pfam" id="PF17921">
    <property type="entry name" value="Integrase_H2C2"/>
    <property type="match status" value="1"/>
</dbReference>
<dbReference type="InterPro" id="IPR001878">
    <property type="entry name" value="Znf_CCHC"/>
</dbReference>
<dbReference type="GO" id="GO:0016787">
    <property type="term" value="F:hydrolase activity"/>
    <property type="evidence" value="ECO:0007669"/>
    <property type="project" value="UniProtKB-KW"/>
</dbReference>
<feature type="domain" description="CCHC-type" evidence="10">
    <location>
        <begin position="414"/>
        <end position="430"/>
    </location>
</feature>
<dbReference type="Pfam" id="PF13650">
    <property type="entry name" value="Asp_protease_2"/>
    <property type="match status" value="1"/>
</dbReference>
<reference evidence="12" key="2">
    <citation type="submission" date="2021-08" db="EMBL/GenBank/DDBJ databases">
        <authorList>
            <person name="Eriksson T."/>
        </authorList>
    </citation>
    <scope>NUCLEOTIDE SEQUENCE</scope>
    <source>
        <strain evidence="12">Stoneville</strain>
        <tissue evidence="12">Whole head</tissue>
    </source>
</reference>
<evidence type="ECO:0000256" key="6">
    <source>
        <dbReference type="ARBA" id="ARBA00022801"/>
    </source>
</evidence>
<dbReference type="Gene3D" id="4.10.60.10">
    <property type="entry name" value="Zinc finger, CCHC-type"/>
    <property type="match status" value="1"/>
</dbReference>
<evidence type="ECO:0000256" key="7">
    <source>
        <dbReference type="ARBA" id="ARBA00022918"/>
    </source>
</evidence>
<dbReference type="InterPro" id="IPR012337">
    <property type="entry name" value="RNaseH-like_sf"/>
</dbReference>
<dbReference type="FunFam" id="3.10.20.370:FF:000001">
    <property type="entry name" value="Retrovirus-related Pol polyprotein from transposon 17.6-like protein"/>
    <property type="match status" value="1"/>
</dbReference>
<keyword evidence="3" id="KW-0548">Nucleotidyltransferase</keyword>
<dbReference type="Gene3D" id="3.10.20.370">
    <property type="match status" value="1"/>
</dbReference>
<keyword evidence="4" id="KW-0540">Nuclease</keyword>
<feature type="compositionally biased region" description="Basic residues" evidence="9">
    <location>
        <begin position="132"/>
        <end position="148"/>
    </location>
</feature>
<dbReference type="SUPFAM" id="SSF50630">
    <property type="entry name" value="Acid proteases"/>
    <property type="match status" value="1"/>
</dbReference>
<dbReference type="PROSITE" id="PS50158">
    <property type="entry name" value="ZF_CCHC"/>
    <property type="match status" value="1"/>
</dbReference>
<evidence type="ECO:0000313" key="13">
    <source>
        <dbReference type="Proteomes" id="UP000719412"/>
    </source>
</evidence>
<reference evidence="12" key="1">
    <citation type="journal article" date="2020" name="J Insects Food Feed">
        <title>The yellow mealworm (Tenebrio molitor) genome: a resource for the emerging insects as food and feed industry.</title>
        <authorList>
            <person name="Eriksson T."/>
            <person name="Andere A."/>
            <person name="Kelstrup H."/>
            <person name="Emery V."/>
            <person name="Picard C."/>
        </authorList>
    </citation>
    <scope>NUCLEOTIDE SEQUENCE</scope>
    <source>
        <strain evidence="12">Stoneville</strain>
        <tissue evidence="12">Whole head</tissue>
    </source>
</reference>
<feature type="region of interest" description="Disordered" evidence="9">
    <location>
        <begin position="132"/>
        <end position="158"/>
    </location>
</feature>
<keyword evidence="8" id="KW-0479">Metal-binding</keyword>
<dbReference type="InterPro" id="IPR041373">
    <property type="entry name" value="RT_RNaseH"/>
</dbReference>
<evidence type="ECO:0000256" key="3">
    <source>
        <dbReference type="ARBA" id="ARBA00022695"/>
    </source>
</evidence>
<dbReference type="Gene3D" id="1.10.340.70">
    <property type="match status" value="1"/>
</dbReference>
<keyword evidence="13" id="KW-1185">Reference proteome</keyword>
<dbReference type="Gene3D" id="3.30.420.10">
    <property type="entry name" value="Ribonuclease H-like superfamily/Ribonuclease H"/>
    <property type="match status" value="1"/>
</dbReference>
<dbReference type="InterPro" id="IPR041588">
    <property type="entry name" value="Integrase_H2C2"/>
</dbReference>
<dbReference type="FunFam" id="1.10.340.70:FF:000005">
    <property type="entry name" value="Uncharacterized protein"/>
    <property type="match status" value="1"/>
</dbReference>
<dbReference type="Proteomes" id="UP000719412">
    <property type="component" value="Unassembled WGS sequence"/>
</dbReference>
<dbReference type="GO" id="GO:0008270">
    <property type="term" value="F:zinc ion binding"/>
    <property type="evidence" value="ECO:0007669"/>
    <property type="project" value="UniProtKB-KW"/>
</dbReference>
<dbReference type="InterPro" id="IPR043128">
    <property type="entry name" value="Rev_trsase/Diguanyl_cyclase"/>
</dbReference>
<dbReference type="PANTHER" id="PTHR37984:SF5">
    <property type="entry name" value="PROTEIN NYNRIN-LIKE"/>
    <property type="match status" value="1"/>
</dbReference>
<evidence type="ECO:0000256" key="1">
    <source>
        <dbReference type="ARBA" id="ARBA00012493"/>
    </source>
</evidence>
<dbReference type="InterPro" id="IPR001584">
    <property type="entry name" value="Integrase_cat-core"/>
</dbReference>
<dbReference type="FunFam" id="3.30.70.270:FF:000020">
    <property type="entry name" value="Transposon Tf2-6 polyprotein-like Protein"/>
    <property type="match status" value="1"/>
</dbReference>
<dbReference type="InterPro" id="IPR036875">
    <property type="entry name" value="Znf_CCHC_sf"/>
</dbReference>
<dbReference type="SMART" id="SM00343">
    <property type="entry name" value="ZnF_C2HC"/>
    <property type="match status" value="2"/>
</dbReference>
<protein>
    <recommendedName>
        <fullName evidence="1">RNA-directed DNA polymerase</fullName>
        <ecNumber evidence="1">2.7.7.49</ecNumber>
    </recommendedName>
</protein>
<keyword evidence="5" id="KW-0255">Endonuclease</keyword>
<comment type="caution">
    <text evidence="12">The sequence shown here is derived from an EMBL/GenBank/DDBJ whole genome shotgun (WGS) entry which is preliminary data.</text>
</comment>
<dbReference type="InterPro" id="IPR050951">
    <property type="entry name" value="Retrovirus_Pol_polyprotein"/>
</dbReference>
<keyword evidence="2" id="KW-0808">Transferase</keyword>
<dbReference type="Pfam" id="PF00665">
    <property type="entry name" value="rve"/>
    <property type="match status" value="1"/>
</dbReference>
<dbReference type="Gene3D" id="3.30.70.270">
    <property type="match status" value="1"/>
</dbReference>
<dbReference type="SUPFAM" id="SSF53098">
    <property type="entry name" value="Ribonuclease H-like"/>
    <property type="match status" value="1"/>
</dbReference>
<evidence type="ECO:0000256" key="8">
    <source>
        <dbReference type="PROSITE-ProRule" id="PRU00047"/>
    </source>
</evidence>
<organism evidence="12 13">
    <name type="scientific">Tenebrio molitor</name>
    <name type="common">Yellow mealworm beetle</name>
    <dbReference type="NCBI Taxonomy" id="7067"/>
    <lineage>
        <taxon>Eukaryota</taxon>
        <taxon>Metazoa</taxon>
        <taxon>Ecdysozoa</taxon>
        <taxon>Arthropoda</taxon>
        <taxon>Hexapoda</taxon>
        <taxon>Insecta</taxon>
        <taxon>Pterygota</taxon>
        <taxon>Neoptera</taxon>
        <taxon>Endopterygota</taxon>
        <taxon>Coleoptera</taxon>
        <taxon>Polyphaga</taxon>
        <taxon>Cucujiformia</taxon>
        <taxon>Tenebrionidae</taxon>
        <taxon>Tenebrio</taxon>
    </lineage>
</organism>
<evidence type="ECO:0000259" key="10">
    <source>
        <dbReference type="PROSITE" id="PS50158"/>
    </source>
</evidence>
<accession>A0A8J6H5K8</accession>
<dbReference type="InterPro" id="IPR036397">
    <property type="entry name" value="RNaseH_sf"/>
</dbReference>
<dbReference type="InterPro" id="IPR021109">
    <property type="entry name" value="Peptidase_aspartic_dom_sf"/>
</dbReference>
<dbReference type="Gene3D" id="2.40.70.10">
    <property type="entry name" value="Acid Proteases"/>
    <property type="match status" value="1"/>
</dbReference>
<proteinExistence type="predicted"/>
<evidence type="ECO:0000256" key="4">
    <source>
        <dbReference type="ARBA" id="ARBA00022722"/>
    </source>
</evidence>
<dbReference type="PROSITE" id="PS50994">
    <property type="entry name" value="INTEGRASE"/>
    <property type="match status" value="1"/>
</dbReference>
<dbReference type="SUPFAM" id="SSF56672">
    <property type="entry name" value="DNA/RNA polymerases"/>
    <property type="match status" value="2"/>
</dbReference>
<sequence>MSLKLATTALGDIYKHDVTEEEDTRLDIWQQAKCTRRLPSPRTFKVVCYAQGRLREKRQLLGAVVVQHQTSSCVQNIKTRKKALQNVSAIYRSACTAPRIFETQDEGQRQCMGLQYRKREQGKQCELRRLRQKKVGKDRKISSSKRREKGPFDRRTRRNSSYDCLDERSCDWTRNSDGDVRLRKLEALVDRLIRRESHSSENSQHVVRMAVKSDCIPEFLPGKPNQSSVKWVDKIDQLARVNKWDENTTIQLMQNRLTGLARTWYDHLTTYTHTWDEWKALLVKTFPDHHDFAATLRQLLNREKQFHESMTQYYFGKMNLLQACNITGKHAVSCLIDGLSDRTLRNGAKAGCYETPEELYTEYLSTLVAEVADNETKVANRRGKGFDRRRLGTKMSPSTNKRNDSDSTEKRILRCYNCHESGHVAGKCPKPRVECGNCKLLGHEAGKCRRHKTSGPSVRLLCPSDTQDCYFVGCAINGKPLKGYIDTGCSIVTLRKTTTIELQFEQRPSTQLIRGYAGGVTPALGEAEVTLTVDLITAKVTASIVEDRVQSVPVIIGQTILNRAGVTMVLRDNQIRLFDKHLAALPGLDDLPSRKVALRSKEDVVIPSHMIGFIEDYSPETYDGDVYVEATTSNSRTTSHELNMEGIQPGRAKTKAVSEYPRPTNVHEIRQFIGLTSYFRRFIKNFATKAKPLTKLTKANMLFIWGEEQEEAFRFLKQRLLLLLLLLFGMLVNRLYTQTKTNSKQRYTMQQLKKRLWTVDKKRLVERPVLALYNRDAHTELHTDASKHGIGGILLQRQQDQTLRPICYFSRQTSKVEEKYHSYELETLAVVDPMRRFRIYLLGIHFTVVTDCNAIRTTMTKRDLIPRVGRWWLLTQEYDFSVEYRAGQKMAHVDALSRNSLQKEINDHENEFYVHHMSINEDDWVLAAQLTDELCKHIHAVLSRQPEDNEDKRIHSEYVLKQNRIFKVTPTGERWVVPKTARSQIVFFHHDNVGHFGAEKTLELIKGKYWFPKMKKYVKRYVSCCLACMYNKEPTGKQPGPCVTSARKNTHLILAIDGFTKFAFLKAVRNTSVGPVLTYLDEIFSMFGVAQRIVCDRGSCFTSKRFISYCQTLNIKVNHNATATPRANGQAERYNRTILSCLAASTDDERKWDETLRTIQWGLNTTVNKTTGKTPYELLLGYQPRQANDAFLSTEVCEVTRDDDLPATRIKIGKRISAKQAQQKTHYDKKRRAAPTYTVGQHVLIRKVIPTNDGKSKKLLQHYSGPYEITKVLDSDRFVELSQ</sequence>
<dbReference type="SUPFAM" id="SSF57756">
    <property type="entry name" value="Retrovirus zinc finger-like domains"/>
    <property type="match status" value="1"/>
</dbReference>